<protein>
    <submittedName>
        <fullName evidence="6">LacI family transcriptional regulator</fullName>
    </submittedName>
</protein>
<proteinExistence type="predicted"/>
<gene>
    <name evidence="6" type="ORF">FB474_0460</name>
</gene>
<dbReference type="InterPro" id="IPR000843">
    <property type="entry name" value="HTH_LacI"/>
</dbReference>
<dbReference type="Gene3D" id="1.10.260.40">
    <property type="entry name" value="lambda repressor-like DNA-binding domains"/>
    <property type="match status" value="1"/>
</dbReference>
<reference evidence="6 7" key="1">
    <citation type="submission" date="2019-06" db="EMBL/GenBank/DDBJ databases">
        <title>Sequencing the genomes of 1000 actinobacteria strains.</title>
        <authorList>
            <person name="Klenk H.-P."/>
        </authorList>
    </citation>
    <scope>NUCLEOTIDE SEQUENCE [LARGE SCALE GENOMIC DNA]</scope>
    <source>
        <strain evidence="6 7">DSM 18082</strain>
    </source>
</reference>
<keyword evidence="3" id="KW-0238">DNA-binding</keyword>
<comment type="caution">
    <text evidence="6">The sequence shown here is derived from an EMBL/GenBank/DDBJ whole genome shotgun (WGS) entry which is preliminary data.</text>
</comment>
<dbReference type="SUPFAM" id="SSF47413">
    <property type="entry name" value="lambda repressor-like DNA-binding domains"/>
    <property type="match status" value="1"/>
</dbReference>
<evidence type="ECO:0000256" key="3">
    <source>
        <dbReference type="ARBA" id="ARBA00023125"/>
    </source>
</evidence>
<dbReference type="EMBL" id="VFOQ01000001">
    <property type="protein sequence ID" value="TQL59113.1"/>
    <property type="molecule type" value="Genomic_DNA"/>
</dbReference>
<evidence type="ECO:0000256" key="1">
    <source>
        <dbReference type="ARBA" id="ARBA00022491"/>
    </source>
</evidence>
<evidence type="ECO:0000313" key="7">
    <source>
        <dbReference type="Proteomes" id="UP000319514"/>
    </source>
</evidence>
<dbReference type="CDD" id="cd06267">
    <property type="entry name" value="PBP1_LacI_sugar_binding-like"/>
    <property type="match status" value="1"/>
</dbReference>
<dbReference type="Pfam" id="PF00356">
    <property type="entry name" value="LacI"/>
    <property type="match status" value="1"/>
</dbReference>
<dbReference type="GO" id="GO:0000976">
    <property type="term" value="F:transcription cis-regulatory region binding"/>
    <property type="evidence" value="ECO:0007669"/>
    <property type="project" value="TreeGrafter"/>
</dbReference>
<evidence type="ECO:0000313" key="6">
    <source>
        <dbReference type="EMBL" id="TQL59113.1"/>
    </source>
</evidence>
<dbReference type="PANTHER" id="PTHR30146:SF148">
    <property type="entry name" value="HTH-TYPE TRANSCRIPTIONAL REPRESSOR PURR-RELATED"/>
    <property type="match status" value="1"/>
</dbReference>
<keyword evidence="2" id="KW-0805">Transcription regulation</keyword>
<dbReference type="Gene3D" id="3.40.50.2300">
    <property type="match status" value="2"/>
</dbReference>
<accession>A0A542ZFJ1</accession>
<evidence type="ECO:0000256" key="2">
    <source>
        <dbReference type="ARBA" id="ARBA00023015"/>
    </source>
</evidence>
<dbReference type="CDD" id="cd01392">
    <property type="entry name" value="HTH_LacI"/>
    <property type="match status" value="1"/>
</dbReference>
<organism evidence="6 7">
    <name type="scientific">Oryzihumus leptocrescens</name>
    <dbReference type="NCBI Taxonomy" id="297536"/>
    <lineage>
        <taxon>Bacteria</taxon>
        <taxon>Bacillati</taxon>
        <taxon>Actinomycetota</taxon>
        <taxon>Actinomycetes</taxon>
        <taxon>Micrococcales</taxon>
        <taxon>Intrasporangiaceae</taxon>
        <taxon>Oryzihumus</taxon>
    </lineage>
</organism>
<evidence type="ECO:0000259" key="5">
    <source>
        <dbReference type="PROSITE" id="PS50932"/>
    </source>
</evidence>
<dbReference type="SUPFAM" id="SSF53822">
    <property type="entry name" value="Periplasmic binding protein-like I"/>
    <property type="match status" value="1"/>
</dbReference>
<dbReference type="PANTHER" id="PTHR30146">
    <property type="entry name" value="LACI-RELATED TRANSCRIPTIONAL REPRESSOR"/>
    <property type="match status" value="1"/>
</dbReference>
<name>A0A542ZFJ1_9MICO</name>
<dbReference type="InterPro" id="IPR046335">
    <property type="entry name" value="LacI/GalR-like_sensor"/>
</dbReference>
<sequence>MAYRDGEPVTIYTVAERAGVSIATVSRVLQGSRPASAETRSKVLRAAAELDYVPLRAGRALPANRHEAHGLVLPELSGPYYSAVLMGYESAAAHYGQSVVVVVTANRSDMRRTVRDLTARVDGLVIAQSTLPDAAVATIRRKIPTVLLAREPVRGCPTVTAENVHAATELARHLLDHGRQRLVFVGDPHGSPDVRRRYAGFRAALEERGMTEAAPPIPAILDERYAADVAAELRRLGSRVDAAVCANDELALGLMVMLNAQGVRVPHDLALTGWDDIMTARYMGLSTVRQPMHELGRLAATHLHRLVNDPALADRPDPEPLPSRVVLRGSCGCHWDRTTAVRGKDSPP</sequence>
<dbReference type="InterPro" id="IPR028082">
    <property type="entry name" value="Peripla_BP_I"/>
</dbReference>
<keyword evidence="1" id="KW-0678">Repressor</keyword>
<dbReference type="GO" id="GO:0003700">
    <property type="term" value="F:DNA-binding transcription factor activity"/>
    <property type="evidence" value="ECO:0007669"/>
    <property type="project" value="TreeGrafter"/>
</dbReference>
<dbReference type="OrthoDB" id="3258243at2"/>
<dbReference type="Proteomes" id="UP000319514">
    <property type="component" value="Unassembled WGS sequence"/>
</dbReference>
<dbReference type="AlphaFoldDB" id="A0A542ZFJ1"/>
<dbReference type="SMART" id="SM00354">
    <property type="entry name" value="HTH_LACI"/>
    <property type="match status" value="1"/>
</dbReference>
<evidence type="ECO:0000256" key="4">
    <source>
        <dbReference type="ARBA" id="ARBA00023163"/>
    </source>
</evidence>
<dbReference type="InterPro" id="IPR010982">
    <property type="entry name" value="Lambda_DNA-bd_dom_sf"/>
</dbReference>
<feature type="domain" description="HTH lacI-type" evidence="5">
    <location>
        <begin position="9"/>
        <end position="63"/>
    </location>
</feature>
<keyword evidence="7" id="KW-1185">Reference proteome</keyword>
<dbReference type="RefSeq" id="WP_141787174.1">
    <property type="nucleotide sequence ID" value="NZ_BAAAKX010000009.1"/>
</dbReference>
<dbReference type="PROSITE" id="PS50932">
    <property type="entry name" value="HTH_LACI_2"/>
    <property type="match status" value="1"/>
</dbReference>
<dbReference type="Pfam" id="PF13377">
    <property type="entry name" value="Peripla_BP_3"/>
    <property type="match status" value="1"/>
</dbReference>
<keyword evidence="4" id="KW-0804">Transcription</keyword>